<name>A0A1M5XUM5_9FIRM</name>
<dbReference type="GO" id="GO:0030288">
    <property type="term" value="C:outer membrane-bounded periplasmic space"/>
    <property type="evidence" value="ECO:0007669"/>
    <property type="project" value="TreeGrafter"/>
</dbReference>
<feature type="chain" id="PRO_5013155499" evidence="1">
    <location>
        <begin position="25"/>
        <end position="459"/>
    </location>
</feature>
<dbReference type="PANTHER" id="PTHR30032">
    <property type="entry name" value="N-ACETYLMURAMOYL-L-ALANINE AMIDASE-RELATED"/>
    <property type="match status" value="1"/>
</dbReference>
<dbReference type="GO" id="GO:0030435">
    <property type="term" value="P:sporulation resulting in formation of a cellular spore"/>
    <property type="evidence" value="ECO:0007669"/>
    <property type="project" value="InterPro"/>
</dbReference>
<dbReference type="InterPro" id="IPR013693">
    <property type="entry name" value="SpoIID/LytB_N"/>
</dbReference>
<dbReference type="STRING" id="1123281.SAMN02745180_01818"/>
<dbReference type="EMBL" id="FQXR01000008">
    <property type="protein sequence ID" value="SHI03238.1"/>
    <property type="molecule type" value="Genomic_DNA"/>
</dbReference>
<organism evidence="3 4">
    <name type="scientific">Sporanaerobacter acetigenes DSM 13106</name>
    <dbReference type="NCBI Taxonomy" id="1123281"/>
    <lineage>
        <taxon>Bacteria</taxon>
        <taxon>Bacillati</taxon>
        <taxon>Bacillota</taxon>
        <taxon>Tissierellia</taxon>
        <taxon>Tissierellales</taxon>
        <taxon>Sporanaerobacteraceae</taxon>
        <taxon>Sporanaerobacter</taxon>
    </lineage>
</organism>
<dbReference type="PANTHER" id="PTHR30032:SF4">
    <property type="entry name" value="AMIDASE ENHANCER"/>
    <property type="match status" value="1"/>
</dbReference>
<evidence type="ECO:0000313" key="4">
    <source>
        <dbReference type="Proteomes" id="UP000184389"/>
    </source>
</evidence>
<protein>
    <submittedName>
        <fullName evidence="3">Stage II sporulation protein D</fullName>
    </submittedName>
</protein>
<dbReference type="Pfam" id="PF08486">
    <property type="entry name" value="SpoIID"/>
    <property type="match status" value="1"/>
</dbReference>
<dbReference type="InterPro" id="IPR013486">
    <property type="entry name" value="SpoIID/LytB"/>
</dbReference>
<dbReference type="Proteomes" id="UP000184389">
    <property type="component" value="Unassembled WGS sequence"/>
</dbReference>
<dbReference type="AlphaFoldDB" id="A0A1M5XUM5"/>
<accession>A0A1M5XUM5</accession>
<sequence length="459" mass="52045">MKKILFFLMVLLLVININCTSSYAKDMYNDEYIKVKLQRPIKSNNCISLKSENGFVISSFDGYLKEMDKLIVNEIILTLGDNDSISIKDKNDYILYSFGNNDNIYISSIDEFEPIVKVENDSYRDYLTFVRNENKIDVINYVSLNHYLYGVVSREMPSTFPLESLKAQAIASRTFALKNMNKHIKEGYNLCDSTDCQVYGGYDSETEITNRAVDETSGIVLKYNNELIEASYHSNSGGYTEDSSNVWGTSYPYLRAVEDEFSIGLPNSNWQIILSSSDIRNKLLKNNINIGDIISLNSIEISENGRVVKLKIVGTKGEIVLEKDKIRQVFGYSDIKSNWFDIRKIDGNNLDNVIEEVYVMDAIKTVKIKLNDSYATSGEKAKIFSNREGFKRIVTDKGIEDINKAQALNGSPQFVIEGKGYGHGVGMSQWGAKKMGELGYTHDEILKHYYSGVELTTLY</sequence>
<keyword evidence="4" id="KW-1185">Reference proteome</keyword>
<proteinExistence type="predicted"/>
<evidence type="ECO:0000259" key="2">
    <source>
        <dbReference type="Pfam" id="PF08486"/>
    </source>
</evidence>
<keyword evidence="1" id="KW-0732">Signal</keyword>
<gene>
    <name evidence="3" type="ORF">SAMN02745180_01818</name>
</gene>
<dbReference type="OrthoDB" id="9794671at2"/>
<dbReference type="NCBIfam" id="TIGR02669">
    <property type="entry name" value="SpoIID_LytB"/>
    <property type="match status" value="1"/>
</dbReference>
<dbReference type="RefSeq" id="WP_132996450.1">
    <property type="nucleotide sequence ID" value="NZ_FQXR01000008.1"/>
</dbReference>
<feature type="domain" description="Sporulation stage II protein D amidase enhancer LytB N-terminal" evidence="2">
    <location>
        <begin position="133"/>
        <end position="223"/>
    </location>
</feature>
<reference evidence="3 4" key="1">
    <citation type="submission" date="2016-11" db="EMBL/GenBank/DDBJ databases">
        <authorList>
            <person name="Jaros S."/>
            <person name="Januszkiewicz K."/>
            <person name="Wedrychowicz H."/>
        </authorList>
    </citation>
    <scope>NUCLEOTIDE SEQUENCE [LARGE SCALE GENOMIC DNA]</scope>
    <source>
        <strain evidence="3 4">DSM 13106</strain>
    </source>
</reference>
<feature type="signal peptide" evidence="1">
    <location>
        <begin position="1"/>
        <end position="24"/>
    </location>
</feature>
<evidence type="ECO:0000256" key="1">
    <source>
        <dbReference type="SAM" id="SignalP"/>
    </source>
</evidence>
<dbReference type="InterPro" id="IPR051922">
    <property type="entry name" value="Bact_Sporulation_Assoc"/>
</dbReference>
<evidence type="ECO:0000313" key="3">
    <source>
        <dbReference type="EMBL" id="SHI03238.1"/>
    </source>
</evidence>